<dbReference type="GO" id="GO:0046976">
    <property type="term" value="F:histone H3K27 methyltransferase activity"/>
    <property type="evidence" value="ECO:0007669"/>
    <property type="project" value="TreeGrafter"/>
</dbReference>
<reference evidence="3" key="2">
    <citation type="journal article" date="2017" name="J. Anim. Genet.">
        <title>Multiple reference genome sequences of hot pepper reveal the massive evolution of plant disease resistance genes by retroduplication.</title>
        <authorList>
            <person name="Kim S."/>
            <person name="Park J."/>
            <person name="Yeom S.-I."/>
            <person name="Kim Y.-M."/>
            <person name="Seo E."/>
            <person name="Kim K.-T."/>
            <person name="Kim M.-S."/>
            <person name="Lee J.M."/>
            <person name="Cheong K."/>
            <person name="Shin H.-S."/>
            <person name="Kim S.-B."/>
            <person name="Han K."/>
            <person name="Lee J."/>
            <person name="Park M."/>
            <person name="Lee H.-A."/>
            <person name="Lee H.-Y."/>
            <person name="Lee Y."/>
            <person name="Oh S."/>
            <person name="Lee J.H."/>
            <person name="Choi E."/>
            <person name="Choi E."/>
            <person name="Lee S.E."/>
            <person name="Jeon J."/>
            <person name="Kim H."/>
            <person name="Choi G."/>
            <person name="Song H."/>
            <person name="Lee J."/>
            <person name="Lee S.-C."/>
            <person name="Kwon J.-K."/>
            <person name="Lee H.-Y."/>
            <person name="Koo N."/>
            <person name="Hong Y."/>
            <person name="Kim R.W."/>
            <person name="Kang W.-H."/>
            <person name="Huh J.H."/>
            <person name="Kang B.-C."/>
            <person name="Yang T.-J."/>
            <person name="Lee Y.-H."/>
            <person name="Bennetzen J.L."/>
            <person name="Choi D."/>
        </authorList>
    </citation>
    <scope>NUCLEOTIDE SEQUENCE [LARGE SCALE GENOMIC DNA]</scope>
    <source>
        <strain evidence="3">cv. PBC81</strain>
    </source>
</reference>
<gene>
    <name evidence="3" type="ORF">CQW23_34435</name>
</gene>
<dbReference type="InterPro" id="IPR046341">
    <property type="entry name" value="SET_dom_sf"/>
</dbReference>
<dbReference type="PANTHER" id="PTHR45747">
    <property type="entry name" value="HISTONE-LYSINE N-METHYLTRANSFERASE E(Z)"/>
    <property type="match status" value="1"/>
</dbReference>
<dbReference type="EMBL" id="MLFT02001139">
    <property type="protein sequence ID" value="PHT25945.1"/>
    <property type="molecule type" value="Genomic_DNA"/>
</dbReference>
<accession>A0A2G2UYX4</accession>
<evidence type="ECO:0000256" key="2">
    <source>
        <dbReference type="ARBA" id="ARBA00023163"/>
    </source>
</evidence>
<evidence type="ECO:0000256" key="1">
    <source>
        <dbReference type="ARBA" id="ARBA00023015"/>
    </source>
</evidence>
<dbReference type="STRING" id="33114.A0A2G2UYX4"/>
<organism evidence="3">
    <name type="scientific">Capsicum baccatum</name>
    <name type="common">Peruvian pepper</name>
    <dbReference type="NCBI Taxonomy" id="33114"/>
    <lineage>
        <taxon>Eukaryota</taxon>
        <taxon>Viridiplantae</taxon>
        <taxon>Streptophyta</taxon>
        <taxon>Embryophyta</taxon>
        <taxon>Tracheophyta</taxon>
        <taxon>Spermatophyta</taxon>
        <taxon>Magnoliopsida</taxon>
        <taxon>eudicotyledons</taxon>
        <taxon>Gunneridae</taxon>
        <taxon>Pentapetalae</taxon>
        <taxon>asterids</taxon>
        <taxon>lamiids</taxon>
        <taxon>Solanales</taxon>
        <taxon>Solanaceae</taxon>
        <taxon>Solanoideae</taxon>
        <taxon>Capsiceae</taxon>
        <taxon>Capsicum</taxon>
    </lineage>
</organism>
<reference evidence="3" key="1">
    <citation type="journal article" date="2017" name="Genome Biol.">
        <title>New reference genome sequences of hot pepper reveal the massive evolution of plant disease-resistance genes by retroduplication.</title>
        <authorList>
            <person name="Kim S."/>
            <person name="Park J."/>
            <person name="Yeom S.I."/>
            <person name="Kim Y.M."/>
            <person name="Seo E."/>
            <person name="Kim K.T."/>
            <person name="Kim M.S."/>
            <person name="Lee J.M."/>
            <person name="Cheong K."/>
            <person name="Shin H.S."/>
            <person name="Kim S.B."/>
            <person name="Han K."/>
            <person name="Lee J."/>
            <person name="Park M."/>
            <person name="Lee H.A."/>
            <person name="Lee H.Y."/>
            <person name="Lee Y."/>
            <person name="Oh S."/>
            <person name="Lee J.H."/>
            <person name="Choi E."/>
            <person name="Choi E."/>
            <person name="Lee S.E."/>
            <person name="Jeon J."/>
            <person name="Kim H."/>
            <person name="Choi G."/>
            <person name="Song H."/>
            <person name="Lee J."/>
            <person name="Lee S.C."/>
            <person name="Kwon J.K."/>
            <person name="Lee H.Y."/>
            <person name="Koo N."/>
            <person name="Hong Y."/>
            <person name="Kim R.W."/>
            <person name="Kang W.H."/>
            <person name="Huh J.H."/>
            <person name="Kang B.C."/>
            <person name="Yang T.J."/>
            <person name="Lee Y.H."/>
            <person name="Bennetzen J.L."/>
            <person name="Choi D."/>
        </authorList>
    </citation>
    <scope>NUCLEOTIDE SEQUENCE [LARGE SCALE GENOMIC DNA]</scope>
    <source>
        <strain evidence="3">PBC81</strain>
        <tissue evidence="3">Leaf</tissue>
    </source>
</reference>
<keyword evidence="2" id="KW-0804">Transcription</keyword>
<dbReference type="OrthoDB" id="1635626at2759"/>
<name>A0A2G2UYX4_CAPBA</name>
<proteinExistence type="predicted"/>
<dbReference type="GO" id="GO:0005634">
    <property type="term" value="C:nucleus"/>
    <property type="evidence" value="ECO:0007669"/>
    <property type="project" value="TreeGrafter"/>
</dbReference>
<dbReference type="InterPro" id="IPR045318">
    <property type="entry name" value="EZH1/2-like"/>
</dbReference>
<dbReference type="AlphaFoldDB" id="A0A2G2UYX4"/>
<sequence>MCHQEPKAKLYCIGIQQGVYGPHSNLEQEELWLELASIRGIWNEQWVIGGHFNVLLGQSDVSGWGAFLKFVLDAYRKGDKLKFANHSPNPNFYAKRHLLLLMERGSELEKLISVLEWDMNVRKKGSCSLLRDTNENESSVKTVQLTSLPPRVDARVFELLVVSIEIQEAYLAETLGKTTALRIASYTLQFLIREIACNNRNIQRNKQQAYRNFKGFDMRFTFIAAAWEGTAHDSRVLENVIVDPELKSFVFTTRYIT</sequence>
<comment type="caution">
    <text evidence="3">The sequence shown here is derived from an EMBL/GenBank/DDBJ whole genome shotgun (WGS) entry which is preliminary data.</text>
</comment>
<dbReference type="GO" id="GO:0031507">
    <property type="term" value="P:heterochromatin formation"/>
    <property type="evidence" value="ECO:0007669"/>
    <property type="project" value="TreeGrafter"/>
</dbReference>
<protein>
    <submittedName>
        <fullName evidence="3">Uncharacterized protein</fullName>
    </submittedName>
</protein>
<dbReference type="SUPFAM" id="SSF82199">
    <property type="entry name" value="SET domain"/>
    <property type="match status" value="1"/>
</dbReference>
<evidence type="ECO:0000313" key="3">
    <source>
        <dbReference type="EMBL" id="PHT25945.1"/>
    </source>
</evidence>
<dbReference type="GO" id="GO:0003682">
    <property type="term" value="F:chromatin binding"/>
    <property type="evidence" value="ECO:0007669"/>
    <property type="project" value="TreeGrafter"/>
</dbReference>
<keyword evidence="1" id="KW-0805">Transcription regulation</keyword>
<dbReference type="PANTHER" id="PTHR45747:SF4">
    <property type="entry name" value="HISTONE-LYSINE N-METHYLTRANSFERASE E(Z)"/>
    <property type="match status" value="1"/>
</dbReference>